<sequence>MAIGTVALVVVTAIGIGIAWRKRHGASGTQNNSGITITGKARDVHGNSINAQDNRGVAVTGKAGDIHLHTGTSAREFAAILSEQRDRQEAKYAEEIATRDATIQERNAQLQELTSAIEELRDFDAPDRKRRAAAEAALARGDTTLADVLFAEEEQAEAGKSRTHSKKAAAAARHRGAIAFLHDTHAALAHYQRAAEHDPEDAIAWNQIGHLQYRLGKLAAAEEAYERVRTLGETGNRQATAVALGNLGLIAQTRGELAKAEEYHRRALAIAEELGHKEYMAANLSNLGLLAKTHGDLWPRPRNTTSSPSPSRKNWAARRVWRATSAISGSSPRSVAIWTKPRNTTSGPSPLRKNWAARRVWRATSAISRASPRGVAIWPGPRNTTGGPSPSTRNWATRRAWRRILAILGTSPESVEI</sequence>
<evidence type="ECO:0000313" key="2">
    <source>
        <dbReference type="EMBL" id="VFK61418.1"/>
    </source>
</evidence>
<dbReference type="EMBL" id="CAADFZ010000017">
    <property type="protein sequence ID" value="VFK61418.1"/>
    <property type="molecule type" value="Genomic_DNA"/>
</dbReference>
<dbReference type="AlphaFoldDB" id="A0A451ASV4"/>
<dbReference type="Pfam" id="PF13424">
    <property type="entry name" value="TPR_12"/>
    <property type="match status" value="1"/>
</dbReference>
<accession>A0A451ASV4</accession>
<evidence type="ECO:0000313" key="3">
    <source>
        <dbReference type="EMBL" id="VFK69124.1"/>
    </source>
</evidence>
<protein>
    <submittedName>
        <fullName evidence="3">TPR repeat-containing protein</fullName>
    </submittedName>
</protein>
<dbReference type="Gene3D" id="1.25.40.10">
    <property type="entry name" value="Tetratricopeptide repeat domain"/>
    <property type="match status" value="1"/>
</dbReference>
<name>A0A451ASV4_9GAMM</name>
<feature type="region of interest" description="Disordered" evidence="1">
    <location>
        <begin position="373"/>
        <end position="394"/>
    </location>
</feature>
<feature type="compositionally biased region" description="Polar residues" evidence="1">
    <location>
        <begin position="382"/>
        <end position="391"/>
    </location>
</feature>
<dbReference type="InterPro" id="IPR011990">
    <property type="entry name" value="TPR-like_helical_dom_sf"/>
</dbReference>
<dbReference type="SUPFAM" id="SSF48452">
    <property type="entry name" value="TPR-like"/>
    <property type="match status" value="1"/>
</dbReference>
<gene>
    <name evidence="2" type="ORF">BECKUNK1418G_GA0071005_101727</name>
    <name evidence="3" type="ORF">BECKUNK1418H_GA0071006_101042</name>
</gene>
<evidence type="ECO:0000256" key="1">
    <source>
        <dbReference type="SAM" id="MobiDB-lite"/>
    </source>
</evidence>
<organism evidence="3">
    <name type="scientific">Candidatus Kentrum sp. UNK</name>
    <dbReference type="NCBI Taxonomy" id="2126344"/>
    <lineage>
        <taxon>Bacteria</taxon>
        <taxon>Pseudomonadati</taxon>
        <taxon>Pseudomonadota</taxon>
        <taxon>Gammaproteobacteria</taxon>
        <taxon>Candidatus Kentrum</taxon>
    </lineage>
</organism>
<dbReference type="InterPro" id="IPR019734">
    <property type="entry name" value="TPR_rpt"/>
</dbReference>
<dbReference type="EMBL" id="CAADGD010000010">
    <property type="protein sequence ID" value="VFK69124.1"/>
    <property type="molecule type" value="Genomic_DNA"/>
</dbReference>
<dbReference type="SMART" id="SM00028">
    <property type="entry name" value="TPR"/>
    <property type="match status" value="3"/>
</dbReference>
<reference evidence="3" key="1">
    <citation type="submission" date="2019-02" db="EMBL/GenBank/DDBJ databases">
        <authorList>
            <person name="Gruber-Vodicka R. H."/>
            <person name="Seah K. B. B."/>
        </authorList>
    </citation>
    <scope>NUCLEOTIDE SEQUENCE</scope>
    <source>
        <strain evidence="3">BECK_BY19</strain>
        <strain evidence="2">BECK_BY8</strain>
    </source>
</reference>
<proteinExistence type="predicted"/>